<proteinExistence type="predicted"/>
<reference evidence="1" key="1">
    <citation type="submission" date="2020-10" db="EMBL/GenBank/DDBJ databases">
        <authorList>
            <person name="Han B."/>
            <person name="Lu T."/>
            <person name="Zhao Q."/>
            <person name="Huang X."/>
            <person name="Zhao Y."/>
        </authorList>
    </citation>
    <scope>NUCLEOTIDE SEQUENCE</scope>
</reference>
<name>A0A811P5U8_9POAL</name>
<dbReference type="EMBL" id="CAJGYO010000005">
    <property type="protein sequence ID" value="CAD6233065.1"/>
    <property type="molecule type" value="Genomic_DNA"/>
</dbReference>
<protein>
    <submittedName>
        <fullName evidence="1">Uncharacterized protein</fullName>
    </submittedName>
</protein>
<evidence type="ECO:0000313" key="2">
    <source>
        <dbReference type="Proteomes" id="UP000604825"/>
    </source>
</evidence>
<comment type="caution">
    <text evidence="1">The sequence shown here is derived from an EMBL/GenBank/DDBJ whole genome shotgun (WGS) entry which is preliminary data.</text>
</comment>
<sequence length="171" mass="18775">MRRPLSSGVQMRPPLSVDAQLRQPAAVDAVMQPPPTGDVQMRPPLSVDTHLRQPTAVDALMRPPANGDVQMRPPRSVATFMRPPSTTAQTRLAQSAGGHILQAIRFGDTVDSQQMGVYENSFPAASFEDMANNDMFVNELPSQHLTALKRIDGKNQDKDMFSVPSIRDVIE</sequence>
<dbReference type="AlphaFoldDB" id="A0A811P5U8"/>
<accession>A0A811P5U8</accession>
<organism evidence="1 2">
    <name type="scientific">Miscanthus lutarioriparius</name>
    <dbReference type="NCBI Taxonomy" id="422564"/>
    <lineage>
        <taxon>Eukaryota</taxon>
        <taxon>Viridiplantae</taxon>
        <taxon>Streptophyta</taxon>
        <taxon>Embryophyta</taxon>
        <taxon>Tracheophyta</taxon>
        <taxon>Spermatophyta</taxon>
        <taxon>Magnoliopsida</taxon>
        <taxon>Liliopsida</taxon>
        <taxon>Poales</taxon>
        <taxon>Poaceae</taxon>
        <taxon>PACMAD clade</taxon>
        <taxon>Panicoideae</taxon>
        <taxon>Andropogonodae</taxon>
        <taxon>Andropogoneae</taxon>
        <taxon>Saccharinae</taxon>
        <taxon>Miscanthus</taxon>
    </lineage>
</organism>
<gene>
    <name evidence="1" type="ORF">NCGR_LOCUS22547</name>
</gene>
<dbReference type="Proteomes" id="UP000604825">
    <property type="component" value="Unassembled WGS sequence"/>
</dbReference>
<evidence type="ECO:0000313" key="1">
    <source>
        <dbReference type="EMBL" id="CAD6233065.1"/>
    </source>
</evidence>
<keyword evidence="2" id="KW-1185">Reference proteome</keyword>